<dbReference type="PANTHER" id="PTHR24637:SF421">
    <property type="entry name" value="CUTICLE COLLAGEN DPY-2"/>
    <property type="match status" value="1"/>
</dbReference>
<dbReference type="HOGENOM" id="CLU_1572076_0_0_1"/>
<gene>
    <name evidence="3" type="ORF">CAPTEDRAFT_226368</name>
</gene>
<feature type="compositionally biased region" description="Low complexity" evidence="1">
    <location>
        <begin position="134"/>
        <end position="153"/>
    </location>
</feature>
<feature type="compositionally biased region" description="Low complexity" evidence="1">
    <location>
        <begin position="108"/>
        <end position="123"/>
    </location>
</feature>
<reference evidence="5" key="1">
    <citation type="submission" date="2012-12" db="EMBL/GenBank/DDBJ databases">
        <authorList>
            <person name="Hellsten U."/>
            <person name="Grimwood J."/>
            <person name="Chapman J.A."/>
            <person name="Shapiro H."/>
            <person name="Aerts A."/>
            <person name="Otillar R.P."/>
            <person name="Terry A.Y."/>
            <person name="Boore J.L."/>
            <person name="Simakov O."/>
            <person name="Marletaz F."/>
            <person name="Cho S.-J."/>
            <person name="Edsinger-Gonzales E."/>
            <person name="Havlak P."/>
            <person name="Kuo D.-H."/>
            <person name="Larsson T."/>
            <person name="Lv J."/>
            <person name="Arendt D."/>
            <person name="Savage R."/>
            <person name="Osoegawa K."/>
            <person name="de Jong P."/>
            <person name="Lindberg D.R."/>
            <person name="Seaver E.C."/>
            <person name="Weisblat D.A."/>
            <person name="Putnam N.H."/>
            <person name="Grigoriev I.V."/>
            <person name="Rokhsar D.S."/>
        </authorList>
    </citation>
    <scope>NUCLEOTIDE SEQUENCE</scope>
    <source>
        <strain evidence="5">I ESC-2004</strain>
    </source>
</reference>
<evidence type="ECO:0000313" key="4">
    <source>
        <dbReference type="EnsemblMetazoa" id="CapteP226368"/>
    </source>
</evidence>
<feature type="chain" id="PRO_5008787024" evidence="2">
    <location>
        <begin position="18"/>
        <end position="167"/>
    </location>
</feature>
<feature type="compositionally biased region" description="Pro residues" evidence="1">
    <location>
        <begin position="89"/>
        <end position="98"/>
    </location>
</feature>
<dbReference type="Proteomes" id="UP000014760">
    <property type="component" value="Unassembled WGS sequence"/>
</dbReference>
<dbReference type="STRING" id="283909.R7THK8"/>
<feature type="compositionally biased region" description="Gly residues" evidence="1">
    <location>
        <begin position="124"/>
        <end position="133"/>
    </location>
</feature>
<dbReference type="EMBL" id="KB309802">
    <property type="protein sequence ID" value="ELT93288.1"/>
    <property type="molecule type" value="Genomic_DNA"/>
</dbReference>
<accession>R7THK8</accession>
<name>R7THK8_CAPTE</name>
<reference evidence="4" key="3">
    <citation type="submission" date="2015-06" db="UniProtKB">
        <authorList>
            <consortium name="EnsemblMetazoa"/>
        </authorList>
    </citation>
    <scope>IDENTIFICATION</scope>
</reference>
<dbReference type="PANTHER" id="PTHR24637">
    <property type="entry name" value="COLLAGEN"/>
    <property type="match status" value="1"/>
</dbReference>
<feature type="region of interest" description="Disordered" evidence="1">
    <location>
        <begin position="70"/>
        <end position="167"/>
    </location>
</feature>
<dbReference type="EnsemblMetazoa" id="CapteT226368">
    <property type="protein sequence ID" value="CapteP226368"/>
    <property type="gene ID" value="CapteG226368"/>
</dbReference>
<keyword evidence="2" id="KW-0732">Signal</keyword>
<reference evidence="3 5" key="2">
    <citation type="journal article" date="2013" name="Nature">
        <title>Insights into bilaterian evolution from three spiralian genomes.</title>
        <authorList>
            <person name="Simakov O."/>
            <person name="Marletaz F."/>
            <person name="Cho S.J."/>
            <person name="Edsinger-Gonzales E."/>
            <person name="Havlak P."/>
            <person name="Hellsten U."/>
            <person name="Kuo D.H."/>
            <person name="Larsson T."/>
            <person name="Lv J."/>
            <person name="Arendt D."/>
            <person name="Savage R."/>
            <person name="Osoegawa K."/>
            <person name="de Jong P."/>
            <person name="Grimwood J."/>
            <person name="Chapman J.A."/>
            <person name="Shapiro H."/>
            <person name="Aerts A."/>
            <person name="Otillar R.P."/>
            <person name="Terry A.Y."/>
            <person name="Boore J.L."/>
            <person name="Grigoriev I.V."/>
            <person name="Lindberg D.R."/>
            <person name="Seaver E.C."/>
            <person name="Weisblat D.A."/>
            <person name="Putnam N.H."/>
            <person name="Rokhsar D.S."/>
        </authorList>
    </citation>
    <scope>NUCLEOTIDE SEQUENCE</scope>
    <source>
        <strain evidence="3 5">I ESC-2004</strain>
    </source>
</reference>
<keyword evidence="5" id="KW-1185">Reference proteome</keyword>
<evidence type="ECO:0000256" key="2">
    <source>
        <dbReference type="SAM" id="SignalP"/>
    </source>
</evidence>
<dbReference type="InterPro" id="IPR008160">
    <property type="entry name" value="Collagen"/>
</dbReference>
<evidence type="ECO:0000256" key="1">
    <source>
        <dbReference type="SAM" id="MobiDB-lite"/>
    </source>
</evidence>
<dbReference type="AlphaFoldDB" id="R7THK8"/>
<proteinExistence type="predicted"/>
<dbReference type="EMBL" id="AMQN01012851">
    <property type="status" value="NOT_ANNOTATED_CDS"/>
    <property type="molecule type" value="Genomic_DNA"/>
</dbReference>
<organism evidence="3">
    <name type="scientific">Capitella teleta</name>
    <name type="common">Polychaete worm</name>
    <dbReference type="NCBI Taxonomy" id="283909"/>
    <lineage>
        <taxon>Eukaryota</taxon>
        <taxon>Metazoa</taxon>
        <taxon>Spiralia</taxon>
        <taxon>Lophotrochozoa</taxon>
        <taxon>Annelida</taxon>
        <taxon>Polychaeta</taxon>
        <taxon>Sedentaria</taxon>
        <taxon>Scolecida</taxon>
        <taxon>Capitellidae</taxon>
        <taxon>Capitella</taxon>
    </lineage>
</organism>
<evidence type="ECO:0000313" key="3">
    <source>
        <dbReference type="EMBL" id="ELT93288.1"/>
    </source>
</evidence>
<protein>
    <submittedName>
        <fullName evidence="3 4">Uncharacterized protein</fullName>
    </submittedName>
</protein>
<dbReference type="Pfam" id="PF01391">
    <property type="entry name" value="Collagen"/>
    <property type="match status" value="1"/>
</dbReference>
<feature type="non-terminal residue" evidence="3">
    <location>
        <position position="1"/>
    </location>
</feature>
<sequence length="167" mass="16515">MNSLWVFVVALVGIVSCEDGAVVYEAGDDDSGVQVVVNYLTGQQNDYTTLTGRVQSLEAQVNRLKNNMASGASGQTVENGEDCGCPRGPTGPPGPAGPRGPSGPVGPPGVSGRTGATGYQGQDGRNGGTGATGRSGQSGQTGRTGRTGATGQRGSMGRTGATGASDP</sequence>
<feature type="signal peptide" evidence="2">
    <location>
        <begin position="1"/>
        <end position="17"/>
    </location>
</feature>
<evidence type="ECO:0000313" key="5">
    <source>
        <dbReference type="Proteomes" id="UP000014760"/>
    </source>
</evidence>